<evidence type="ECO:0000313" key="3">
    <source>
        <dbReference type="Proteomes" id="UP000287563"/>
    </source>
</evidence>
<protein>
    <submittedName>
        <fullName evidence="2">Alpha/beta hydrolase</fullName>
    </submittedName>
</protein>
<sequence>MTRLPKFNLYRQLLVLFILLFAITGCEIVGWKAEQDKQSLEEAGYSEQYFPLADGGVMKYWVGGTGKPLLLIHGFGGTAISTWKKEMLELNKDYMVIAPDLAWFGDSYSHSTPNLTTQTNAIWQILDSLKIDKVNVAGISYGGFVTYSMMMTPERIDKSVIIASPGPLFNDDDLAQLCIRANVDKPEELFVPQNSLGVRRLFDHVFYEKKRMPDFIADQIYQSYFAPWQNEKIALIQSLVNDRERINQYPVANLPPSMLIWGDNDQIFPLKNGIELSEHINSSIVVIPETGHGVTNEQPELVTRLLKSFLS</sequence>
<gene>
    <name evidence="2" type="ORF">EDI28_14235</name>
</gene>
<proteinExistence type="predicted"/>
<organism evidence="2 3">
    <name type="scientific">Photobacterium chitinilyticum</name>
    <dbReference type="NCBI Taxonomy" id="2485123"/>
    <lineage>
        <taxon>Bacteria</taxon>
        <taxon>Pseudomonadati</taxon>
        <taxon>Pseudomonadota</taxon>
        <taxon>Gammaproteobacteria</taxon>
        <taxon>Vibrionales</taxon>
        <taxon>Vibrionaceae</taxon>
        <taxon>Photobacterium</taxon>
    </lineage>
</organism>
<evidence type="ECO:0000259" key="1">
    <source>
        <dbReference type="Pfam" id="PF12697"/>
    </source>
</evidence>
<dbReference type="SUPFAM" id="SSF53474">
    <property type="entry name" value="alpha/beta-Hydrolases"/>
    <property type="match status" value="1"/>
</dbReference>
<dbReference type="RefSeq" id="WP_128784522.1">
    <property type="nucleotide sequence ID" value="NZ_RJLM01000005.1"/>
</dbReference>
<dbReference type="PANTHER" id="PTHR43139">
    <property type="entry name" value="SI:DKEY-122A22.2"/>
    <property type="match status" value="1"/>
</dbReference>
<comment type="caution">
    <text evidence="2">The sequence shown here is derived from an EMBL/GenBank/DDBJ whole genome shotgun (WGS) entry which is preliminary data.</text>
</comment>
<evidence type="ECO:0000313" key="2">
    <source>
        <dbReference type="EMBL" id="RWX54898.1"/>
    </source>
</evidence>
<dbReference type="GO" id="GO:0016787">
    <property type="term" value="F:hydrolase activity"/>
    <property type="evidence" value="ECO:0007669"/>
    <property type="project" value="UniProtKB-KW"/>
</dbReference>
<dbReference type="InterPro" id="IPR052370">
    <property type="entry name" value="Meta-cleavage_hydrolase"/>
</dbReference>
<accession>A0A3S3QS28</accession>
<dbReference type="Gene3D" id="3.40.50.1820">
    <property type="entry name" value="alpha/beta hydrolase"/>
    <property type="match status" value="1"/>
</dbReference>
<dbReference type="PANTHER" id="PTHR43139:SF52">
    <property type="entry name" value="SI:DKEY-122A22.2"/>
    <property type="match status" value="1"/>
</dbReference>
<dbReference type="EMBL" id="RJLM01000005">
    <property type="protein sequence ID" value="RWX54898.1"/>
    <property type="molecule type" value="Genomic_DNA"/>
</dbReference>
<reference evidence="2 3" key="1">
    <citation type="submission" date="2018-11" db="EMBL/GenBank/DDBJ databases">
        <title>Photobacterium sp. BEI247 sp. nov., a marine bacterium isolated from Yongle Blue Hole in the South China Sea.</title>
        <authorList>
            <person name="Wang X."/>
        </authorList>
    </citation>
    <scope>NUCLEOTIDE SEQUENCE [LARGE SCALE GENOMIC DNA]</scope>
    <source>
        <strain evidence="3">BEI247</strain>
    </source>
</reference>
<dbReference type="AlphaFoldDB" id="A0A3S3QS28"/>
<dbReference type="Pfam" id="PF12697">
    <property type="entry name" value="Abhydrolase_6"/>
    <property type="match status" value="1"/>
</dbReference>
<dbReference type="PROSITE" id="PS51257">
    <property type="entry name" value="PROKAR_LIPOPROTEIN"/>
    <property type="match status" value="1"/>
</dbReference>
<name>A0A3S3QS28_9GAMM</name>
<keyword evidence="3" id="KW-1185">Reference proteome</keyword>
<dbReference type="InterPro" id="IPR029058">
    <property type="entry name" value="AB_hydrolase_fold"/>
</dbReference>
<dbReference type="OrthoDB" id="9780765at2"/>
<keyword evidence="2" id="KW-0378">Hydrolase</keyword>
<feature type="domain" description="AB hydrolase-1" evidence="1">
    <location>
        <begin position="69"/>
        <end position="303"/>
    </location>
</feature>
<dbReference type="InterPro" id="IPR000073">
    <property type="entry name" value="AB_hydrolase_1"/>
</dbReference>
<dbReference type="Proteomes" id="UP000287563">
    <property type="component" value="Unassembled WGS sequence"/>
</dbReference>
<dbReference type="PRINTS" id="PR00111">
    <property type="entry name" value="ABHYDROLASE"/>
</dbReference>